<evidence type="ECO:0000259" key="8">
    <source>
        <dbReference type="PROSITE" id="PS50275"/>
    </source>
</evidence>
<gene>
    <name evidence="10 11" type="primary">LOC106808088</name>
</gene>
<name>A0ABM1E1S2_PRICU</name>
<dbReference type="InterPro" id="IPR002013">
    <property type="entry name" value="SAC_dom"/>
</dbReference>
<dbReference type="PANTHER" id="PTHR45662:SF2">
    <property type="entry name" value="PHOSPHATIDYLINOSITOL-3-PHOSPHATASE SAC1"/>
    <property type="match status" value="1"/>
</dbReference>
<evidence type="ECO:0000256" key="1">
    <source>
        <dbReference type="ARBA" id="ARBA00013038"/>
    </source>
</evidence>
<evidence type="ECO:0000256" key="6">
    <source>
        <dbReference type="ARBA" id="ARBA00041911"/>
    </source>
</evidence>
<dbReference type="GeneID" id="106808088"/>
<evidence type="ECO:0000256" key="2">
    <source>
        <dbReference type="ARBA" id="ARBA00036631"/>
    </source>
</evidence>
<reference evidence="10 11" key="1">
    <citation type="submission" date="2025-05" db="UniProtKB">
        <authorList>
            <consortium name="RefSeq"/>
        </authorList>
    </citation>
    <scope>IDENTIFICATION</scope>
</reference>
<protein>
    <recommendedName>
        <fullName evidence="4">Phosphatidylinositol-3-phosphatase SAC1</fullName>
        <ecNumber evidence="1">3.1.3.64</ecNumber>
    </recommendedName>
    <alternativeName>
        <fullName evidence="6">Phosphatidylinositol-4-phosphate phosphatase</fullName>
    </alternativeName>
    <alternativeName>
        <fullName evidence="5">Suppressor of actin mutations 1-like protein</fullName>
    </alternativeName>
</protein>
<evidence type="ECO:0000313" key="9">
    <source>
        <dbReference type="Proteomes" id="UP000695022"/>
    </source>
</evidence>
<keyword evidence="7" id="KW-0812">Transmembrane</keyword>
<sequence>MAAAPLYEELRLHVTQDRFIIEPPDSSKQVLVIDRVSQDISLESDSSIATATTTSRQIFGVLGVVRLLAGPYLIVITKRSKVGELNGDAIYRVDETDMLSYKRTFFHLTEQQNQDNKTYLSMVQAVLQMPSFYFSYAYDLTHSLQRLQNTSPDFRQMALHERADARFVWNAHLLREFADQPELGRYTLPVMMGFVSVRTLTINKRAFSWALVSRRSCFRAGTRYYVRGVDAEGHAANFVETEQIVDCDGERGAFVQTRGSIPLYWSQRPNLRYKPTPVLDPARAHADGYNRHLDAQVVSYGRQVLINLIDHKGPEKLLERSFAGLASANGNSYVRYETFDFHHECRKMRWDRLSILMERIADDQLRLGYFHVLRGGQVVRTQEGVFRTNCIDCLDRTNVVQSMIARRCLEEQLTRFGVLADGQTLRDFDMATFIYNNVWADNADVCSIQYAGTGALKTDYTRMGKRTFYGLLKDGWNASIRYFINNFADGFRQDAMDLFLGNYVVEENEGITTPSPLQTERTWRILALPLVFVAALSMCIISLLIPSDDLREQLIYILFWGAASVGTLFFILLYGVEFVDKPKLAQAKLKTE</sequence>
<organism evidence="9 10">
    <name type="scientific">Priapulus caudatus</name>
    <name type="common">Priapulid worm</name>
    <dbReference type="NCBI Taxonomy" id="37621"/>
    <lineage>
        <taxon>Eukaryota</taxon>
        <taxon>Metazoa</taxon>
        <taxon>Ecdysozoa</taxon>
        <taxon>Scalidophora</taxon>
        <taxon>Priapulida</taxon>
        <taxon>Priapulimorpha</taxon>
        <taxon>Priapulimorphida</taxon>
        <taxon>Priapulidae</taxon>
        <taxon>Priapulus</taxon>
    </lineage>
</organism>
<feature type="transmembrane region" description="Helical" evidence="7">
    <location>
        <begin position="557"/>
        <end position="576"/>
    </location>
</feature>
<evidence type="ECO:0000256" key="5">
    <source>
        <dbReference type="ARBA" id="ARBA00041396"/>
    </source>
</evidence>
<keyword evidence="7" id="KW-0472">Membrane</keyword>
<evidence type="ECO:0000313" key="10">
    <source>
        <dbReference type="RefSeq" id="XP_014666143.1"/>
    </source>
</evidence>
<proteinExistence type="predicted"/>
<dbReference type="Proteomes" id="UP000695022">
    <property type="component" value="Unplaced"/>
</dbReference>
<dbReference type="PROSITE" id="PS50275">
    <property type="entry name" value="SAC"/>
    <property type="match status" value="1"/>
</dbReference>
<evidence type="ECO:0000256" key="7">
    <source>
        <dbReference type="SAM" id="Phobius"/>
    </source>
</evidence>
<feature type="domain" description="SAC" evidence="8">
    <location>
        <begin position="123"/>
        <end position="452"/>
    </location>
</feature>
<evidence type="ECO:0000256" key="4">
    <source>
        <dbReference type="ARBA" id="ARBA00040795"/>
    </source>
</evidence>
<accession>A0ABM1E1S2</accession>
<evidence type="ECO:0000313" key="11">
    <source>
        <dbReference type="RefSeq" id="XP_014666150.1"/>
    </source>
</evidence>
<comment type="catalytic activity">
    <reaction evidence="2">
        <text>a 1,2-diacyl-sn-glycero-3-phospho-(1D-myo-inositol-3-phosphate) + H2O = a 1,2-diacyl-sn-glycero-3-phospho-(1D-myo-inositol) + phosphate</text>
        <dbReference type="Rhea" id="RHEA:12316"/>
        <dbReference type="ChEBI" id="CHEBI:15377"/>
        <dbReference type="ChEBI" id="CHEBI:43474"/>
        <dbReference type="ChEBI" id="CHEBI:57880"/>
        <dbReference type="ChEBI" id="CHEBI:58088"/>
        <dbReference type="EC" id="3.1.3.64"/>
    </reaction>
    <physiologicalReaction direction="left-to-right" evidence="2">
        <dbReference type="Rhea" id="RHEA:12317"/>
    </physiologicalReaction>
</comment>
<evidence type="ECO:0000256" key="3">
    <source>
        <dbReference type="ARBA" id="ARBA00036807"/>
    </source>
</evidence>
<comment type="catalytic activity">
    <reaction evidence="3">
        <text>a 1,2-diacyl-sn-glycero-3-phospho-(1D-myo-inositol 4-phosphate) + H2O = a 1,2-diacyl-sn-glycero-3-phospho-(1D-myo-inositol) + phosphate</text>
        <dbReference type="Rhea" id="RHEA:55652"/>
        <dbReference type="ChEBI" id="CHEBI:15377"/>
        <dbReference type="ChEBI" id="CHEBI:43474"/>
        <dbReference type="ChEBI" id="CHEBI:57880"/>
        <dbReference type="ChEBI" id="CHEBI:58178"/>
    </reaction>
    <physiologicalReaction direction="left-to-right" evidence="3">
        <dbReference type="Rhea" id="RHEA:55653"/>
    </physiologicalReaction>
</comment>
<dbReference type="Pfam" id="PF02383">
    <property type="entry name" value="Syja_N"/>
    <property type="match status" value="1"/>
</dbReference>
<dbReference type="RefSeq" id="XP_014666143.1">
    <property type="nucleotide sequence ID" value="XM_014810657.1"/>
</dbReference>
<keyword evidence="7" id="KW-1133">Transmembrane helix</keyword>
<dbReference type="PANTHER" id="PTHR45662">
    <property type="entry name" value="PHOSPHATIDYLINOSITIDE PHOSPHATASE SAC1"/>
    <property type="match status" value="1"/>
</dbReference>
<feature type="transmembrane region" description="Helical" evidence="7">
    <location>
        <begin position="523"/>
        <end position="545"/>
    </location>
</feature>
<dbReference type="EC" id="3.1.3.64" evidence="1"/>
<dbReference type="RefSeq" id="XP_014666150.1">
    <property type="nucleotide sequence ID" value="XM_014810664.1"/>
</dbReference>
<keyword evidence="9" id="KW-1185">Reference proteome</keyword>